<sequence length="91" mass="10980">MRMDNKLPRPLNEQLGIKLSGWLFEVANKISQSEDIQERLFQFPDLLEDSSFFDEEEKTLVRFVFSRILSLSFITQKHLEEIEEFYEEYNN</sequence>
<dbReference type="EMBL" id="CP022386">
    <property type="protein sequence ID" value="ATA87824.1"/>
    <property type="molecule type" value="Genomic_DNA"/>
</dbReference>
<protein>
    <submittedName>
        <fullName evidence="1">Uncharacterized protein</fullName>
    </submittedName>
</protein>
<organism evidence="1 2">
    <name type="scientific">Capnocytophaga gingivalis</name>
    <dbReference type="NCBI Taxonomy" id="1017"/>
    <lineage>
        <taxon>Bacteria</taxon>
        <taxon>Pseudomonadati</taxon>
        <taxon>Bacteroidota</taxon>
        <taxon>Flavobacteriia</taxon>
        <taxon>Flavobacteriales</taxon>
        <taxon>Flavobacteriaceae</taxon>
        <taxon>Capnocytophaga</taxon>
    </lineage>
</organism>
<dbReference type="AlphaFoldDB" id="A0A250FRW9"/>
<gene>
    <name evidence="1" type="ORF">CGC50_12225</name>
</gene>
<name>A0A250FRW9_9FLAO</name>
<evidence type="ECO:0000313" key="2">
    <source>
        <dbReference type="Proteomes" id="UP000217250"/>
    </source>
</evidence>
<dbReference type="KEGG" id="cgh:CGC50_12225"/>
<dbReference type="Proteomes" id="UP000217250">
    <property type="component" value="Chromosome"/>
</dbReference>
<reference evidence="2" key="1">
    <citation type="submission" date="2017-06" db="EMBL/GenBank/DDBJ databases">
        <title>Capnocytophaga spp. assemblies.</title>
        <authorList>
            <person name="Gulvik C.A."/>
        </authorList>
    </citation>
    <scope>NUCLEOTIDE SEQUENCE [LARGE SCALE GENOMIC DNA]</scope>
    <source>
        <strain evidence="2">H1496</strain>
    </source>
</reference>
<proteinExistence type="predicted"/>
<accession>A0A250FRW9</accession>
<evidence type="ECO:0000313" key="1">
    <source>
        <dbReference type="EMBL" id="ATA87824.1"/>
    </source>
</evidence>